<dbReference type="Proteomes" id="UP000197470">
    <property type="component" value="Unassembled WGS sequence"/>
</dbReference>
<evidence type="ECO:0000256" key="1">
    <source>
        <dbReference type="SAM" id="Phobius"/>
    </source>
</evidence>
<feature type="transmembrane region" description="Helical" evidence="1">
    <location>
        <begin position="45"/>
        <end position="63"/>
    </location>
</feature>
<sequence>MTKIGFILSKVTEVYSTKFIIFNTILSFSISWFYSKIIVEKSFNLFSSLIVIEIAYIAIFYSSGKGTQKAKQQEWKSKKGKINFYHYLLIKNYFSLLVRFLLLILLFISENLLSNIDNLSISKYIEYFIKFSSFLAIFSFIITFDLMISMFYFLWGNIEK</sequence>
<name>A0A246EGN2_FUSNP</name>
<dbReference type="AlphaFoldDB" id="A0A246EGN2"/>
<feature type="transmembrane region" description="Helical" evidence="1">
    <location>
        <begin position="128"/>
        <end position="155"/>
    </location>
</feature>
<evidence type="ECO:0000313" key="3">
    <source>
        <dbReference type="Proteomes" id="UP000197470"/>
    </source>
</evidence>
<evidence type="ECO:0000313" key="2">
    <source>
        <dbReference type="EMBL" id="OWP25775.1"/>
    </source>
</evidence>
<feature type="transmembrane region" description="Helical" evidence="1">
    <location>
        <begin position="20"/>
        <end position="39"/>
    </location>
</feature>
<dbReference type="RefSeq" id="WP_088388981.1">
    <property type="nucleotide sequence ID" value="NZ_NHRT01000001.1"/>
</dbReference>
<keyword evidence="1" id="KW-1133">Transmembrane helix</keyword>
<feature type="transmembrane region" description="Helical" evidence="1">
    <location>
        <begin position="84"/>
        <end position="108"/>
    </location>
</feature>
<keyword evidence="1" id="KW-0472">Membrane</keyword>
<keyword evidence="1" id="KW-0812">Transmembrane</keyword>
<reference evidence="2 3" key="1">
    <citation type="submission" date="2017-05" db="EMBL/GenBank/DDBJ databases">
        <title>Genome sequencing of Fusobacterium nucleatum subsp. polymorphum KCOM 1001 (=ChDC F119).</title>
        <authorList>
            <person name="Kook J.-K."/>
            <person name="Park S.-N."/>
            <person name="Lim Y.K."/>
            <person name="Roh H."/>
        </authorList>
    </citation>
    <scope>NUCLEOTIDE SEQUENCE [LARGE SCALE GENOMIC DNA]</scope>
    <source>
        <strain evidence="2 3">KCOM 1001</strain>
    </source>
</reference>
<dbReference type="EMBL" id="NHRT01000001">
    <property type="protein sequence ID" value="OWP25775.1"/>
    <property type="molecule type" value="Genomic_DNA"/>
</dbReference>
<gene>
    <name evidence="2" type="ORF">CA839_07615</name>
</gene>
<organism evidence="2 3">
    <name type="scientific">Fusobacterium nucleatum subsp. polymorphum</name>
    <name type="common">Fusobacterium polymorphum</name>
    <dbReference type="NCBI Taxonomy" id="76857"/>
    <lineage>
        <taxon>Bacteria</taxon>
        <taxon>Fusobacteriati</taxon>
        <taxon>Fusobacteriota</taxon>
        <taxon>Fusobacteriia</taxon>
        <taxon>Fusobacteriales</taxon>
        <taxon>Fusobacteriaceae</taxon>
        <taxon>Fusobacterium</taxon>
    </lineage>
</organism>
<proteinExistence type="predicted"/>
<comment type="caution">
    <text evidence="2">The sequence shown here is derived from an EMBL/GenBank/DDBJ whole genome shotgun (WGS) entry which is preliminary data.</text>
</comment>
<protein>
    <submittedName>
        <fullName evidence="2">Uncharacterized protein</fullName>
    </submittedName>
</protein>
<accession>A0A246EGN2</accession>